<gene>
    <name evidence="1" type="ORF">AX774_g4538</name>
</gene>
<reference evidence="2" key="1">
    <citation type="submission" date="2017-01" db="EMBL/GenBank/DDBJ databases">
        <authorList>
            <person name="Wang Y."/>
            <person name="White M."/>
            <person name="Kvist S."/>
            <person name="Moncalvo J.-M."/>
        </authorList>
    </citation>
    <scope>NUCLEOTIDE SEQUENCE [LARGE SCALE GENOMIC DNA]</scope>
    <source>
        <strain evidence="2">COL-18-3</strain>
    </source>
</reference>
<dbReference type="Proteomes" id="UP000188320">
    <property type="component" value="Unassembled WGS sequence"/>
</dbReference>
<protein>
    <submittedName>
        <fullName evidence="1">Uncharacterized protein</fullName>
    </submittedName>
</protein>
<accession>A0A1R1PM43</accession>
<proteinExistence type="predicted"/>
<name>A0A1R1PM43_ZANCU</name>
<comment type="caution">
    <text evidence="1">The sequence shown here is derived from an EMBL/GenBank/DDBJ whole genome shotgun (WGS) entry which is preliminary data.</text>
</comment>
<organism evidence="1 2">
    <name type="scientific">Zancudomyces culisetae</name>
    <name type="common">Gut fungus</name>
    <name type="synonym">Smittium culisetae</name>
    <dbReference type="NCBI Taxonomy" id="1213189"/>
    <lineage>
        <taxon>Eukaryota</taxon>
        <taxon>Fungi</taxon>
        <taxon>Fungi incertae sedis</taxon>
        <taxon>Zoopagomycota</taxon>
        <taxon>Kickxellomycotina</taxon>
        <taxon>Harpellomycetes</taxon>
        <taxon>Harpellales</taxon>
        <taxon>Legeriomycetaceae</taxon>
        <taxon>Zancudomyces</taxon>
    </lineage>
</organism>
<dbReference type="AlphaFoldDB" id="A0A1R1PM43"/>
<evidence type="ECO:0000313" key="1">
    <source>
        <dbReference type="EMBL" id="OMH82003.1"/>
    </source>
</evidence>
<dbReference type="EMBL" id="LSSK01000763">
    <property type="protein sequence ID" value="OMH82003.1"/>
    <property type="molecule type" value="Genomic_DNA"/>
</dbReference>
<keyword evidence="2" id="KW-1185">Reference proteome</keyword>
<sequence length="100" mass="11870">MCVRDKVQTPISSVNAEAQLIGIMFAFYKCLNTRDYLDEDDEWVYYLSELVSWFVLFEEKSNLIESLDARNCIYYTLKLFRRAILHEPSVHLVCRTILDH</sequence>
<evidence type="ECO:0000313" key="2">
    <source>
        <dbReference type="Proteomes" id="UP000188320"/>
    </source>
</evidence>